<accession>A0A4R5QBK2</accession>
<gene>
    <name evidence="1" type="ORF">E2C06_24040</name>
</gene>
<dbReference type="EMBL" id="SMSJ01000045">
    <property type="protein sequence ID" value="TDH60113.1"/>
    <property type="molecule type" value="Genomic_DNA"/>
</dbReference>
<dbReference type="AlphaFoldDB" id="A0A4R5QBK2"/>
<evidence type="ECO:0000313" key="2">
    <source>
        <dbReference type="Proteomes" id="UP000295096"/>
    </source>
</evidence>
<keyword evidence="2" id="KW-1185">Reference proteome</keyword>
<proteinExistence type="predicted"/>
<organism evidence="1 2">
    <name type="scientific">Dankookia rubra</name>
    <dbReference type="NCBI Taxonomy" id="1442381"/>
    <lineage>
        <taxon>Bacteria</taxon>
        <taxon>Pseudomonadati</taxon>
        <taxon>Pseudomonadota</taxon>
        <taxon>Alphaproteobacteria</taxon>
        <taxon>Acetobacterales</taxon>
        <taxon>Roseomonadaceae</taxon>
        <taxon>Dankookia</taxon>
    </lineage>
</organism>
<evidence type="ECO:0000313" key="1">
    <source>
        <dbReference type="EMBL" id="TDH60113.1"/>
    </source>
</evidence>
<name>A0A4R5QBK2_9PROT</name>
<reference evidence="1 2" key="1">
    <citation type="journal article" date="2016" name="J. Microbiol.">
        <title>Dankookia rubra gen. nov., sp. nov., an alphaproteobacterium isolated from sediment of a shallow stream.</title>
        <authorList>
            <person name="Kim W.H."/>
            <person name="Kim D.H."/>
            <person name="Kang K."/>
            <person name="Ahn T.Y."/>
        </authorList>
    </citation>
    <scope>NUCLEOTIDE SEQUENCE [LARGE SCALE GENOMIC DNA]</scope>
    <source>
        <strain evidence="1 2">JCM30602</strain>
    </source>
</reference>
<dbReference type="Proteomes" id="UP000295096">
    <property type="component" value="Unassembled WGS sequence"/>
</dbReference>
<comment type="caution">
    <text evidence="1">The sequence shown here is derived from an EMBL/GenBank/DDBJ whole genome shotgun (WGS) entry which is preliminary data.</text>
</comment>
<sequence length="64" mass="6639">MSVTYLPAPDGDIGIELGDILAELMTRRPSTATVPLTLPRAASDLASLEVAETDATPGFAMVHA</sequence>
<protein>
    <submittedName>
        <fullName evidence="1">Uncharacterized protein</fullName>
    </submittedName>
</protein>
<dbReference type="RefSeq" id="WP_133291131.1">
    <property type="nucleotide sequence ID" value="NZ_SMSJ01000045.1"/>
</dbReference>